<reference evidence="1" key="1">
    <citation type="journal article" date="2021" name="Proc. Natl. Acad. Sci. U.S.A.">
        <title>A Catalog of Tens of Thousands of Viruses from Human Metagenomes Reveals Hidden Associations with Chronic Diseases.</title>
        <authorList>
            <person name="Tisza M.J."/>
            <person name="Buck C.B."/>
        </authorList>
    </citation>
    <scope>NUCLEOTIDE SEQUENCE</scope>
    <source>
        <strain evidence="1">CtJ2i1</strain>
    </source>
</reference>
<proteinExistence type="predicted"/>
<organism evidence="1">
    <name type="scientific">Myoviridae sp. ctJ2i1</name>
    <dbReference type="NCBI Taxonomy" id="2825079"/>
    <lineage>
        <taxon>Viruses</taxon>
        <taxon>Duplodnaviria</taxon>
        <taxon>Heunggongvirae</taxon>
        <taxon>Uroviricota</taxon>
        <taxon>Caudoviricetes</taxon>
    </lineage>
</organism>
<sequence length="247" mass="27300">MADIKGKVLVENGTGGKDLFNPSTTADQVVFSDGETLEQKFKKWIPKHAILSDRSGNSDRSDLSEDTRKFMGHPVEDFLLRDELLTTLTKAADTNCWKQSVNSVADLFTTYPDAVLGDIAAVNGGDTAGSIYRFNGTDWEILVRNGKSILPNAVVDKINQSIVLQKIEFGSNKWVKNGTDDYQLILELPNAEVVKVVIYDGQIKKASTITSEATDSQVLLRSVYPERGYVLYYNTQTSNVIEHGDTV</sequence>
<evidence type="ECO:0000313" key="1">
    <source>
        <dbReference type="EMBL" id="DAG00737.1"/>
    </source>
</evidence>
<protein>
    <submittedName>
        <fullName evidence="1">Uncharacterized protein</fullName>
    </submittedName>
</protein>
<accession>A0A8S5V1Z1</accession>
<dbReference type="EMBL" id="BK016182">
    <property type="protein sequence ID" value="DAG00737.1"/>
    <property type="molecule type" value="Genomic_DNA"/>
</dbReference>
<name>A0A8S5V1Z1_9CAUD</name>